<keyword evidence="3 6" id="KW-1133">Transmembrane helix</keyword>
<evidence type="ECO:0000256" key="3">
    <source>
        <dbReference type="ARBA" id="ARBA00022989"/>
    </source>
</evidence>
<proteinExistence type="predicted"/>
<comment type="subcellular location">
    <subcellularLocation>
        <location evidence="1">Membrane</location>
    </subcellularLocation>
</comment>
<dbReference type="Pfam" id="PF09731">
    <property type="entry name" value="Mitofilin"/>
    <property type="match status" value="1"/>
</dbReference>
<organism evidence="7 8">
    <name type="scientific">Asticcacaulis taihuensis</name>
    <dbReference type="NCBI Taxonomy" id="260084"/>
    <lineage>
        <taxon>Bacteria</taxon>
        <taxon>Pseudomonadati</taxon>
        <taxon>Pseudomonadota</taxon>
        <taxon>Alphaproteobacteria</taxon>
        <taxon>Caulobacterales</taxon>
        <taxon>Caulobacteraceae</taxon>
        <taxon>Asticcacaulis</taxon>
    </lineage>
</organism>
<dbReference type="STRING" id="260084.SAMN02927928_3031"/>
<dbReference type="GO" id="GO:0016020">
    <property type="term" value="C:membrane"/>
    <property type="evidence" value="ECO:0007669"/>
    <property type="project" value="UniProtKB-SubCell"/>
</dbReference>
<keyword evidence="8" id="KW-1185">Reference proteome</keyword>
<evidence type="ECO:0000313" key="8">
    <source>
        <dbReference type="Proteomes" id="UP000199150"/>
    </source>
</evidence>
<dbReference type="Proteomes" id="UP000199150">
    <property type="component" value="Unassembled WGS sequence"/>
</dbReference>
<evidence type="ECO:0000256" key="1">
    <source>
        <dbReference type="ARBA" id="ARBA00004370"/>
    </source>
</evidence>
<keyword evidence="2 6" id="KW-0812">Transmembrane</keyword>
<reference evidence="8" key="1">
    <citation type="submission" date="2016-10" db="EMBL/GenBank/DDBJ databases">
        <authorList>
            <person name="Varghese N."/>
            <person name="Submissions S."/>
        </authorList>
    </citation>
    <scope>NUCLEOTIDE SEQUENCE [LARGE SCALE GENOMIC DNA]</scope>
    <source>
        <strain evidence="8">CGMCC 1.3431</strain>
    </source>
</reference>
<dbReference type="OrthoDB" id="7193408at2"/>
<dbReference type="AlphaFoldDB" id="A0A1G4SX83"/>
<dbReference type="RefSeq" id="WP_090649686.1">
    <property type="nucleotide sequence ID" value="NZ_CBCRYE010000008.1"/>
</dbReference>
<keyword evidence="5" id="KW-0175">Coiled coil</keyword>
<evidence type="ECO:0000256" key="2">
    <source>
        <dbReference type="ARBA" id="ARBA00022692"/>
    </source>
</evidence>
<sequence length="323" mass="33825">MSDPLNTSDINAEGQAIETQDWADPKTTNIARLMAFFILPSVFVLIAIFAVFWGLTHQKKPAVATAAPVPAVSAPAVATDKDAQIAQLQAQLLALQSQFHPVEGAPAAPAQPYYAPDPTALAQLSARVDRVEAAQRELVKATAAAYAARSLQLAAQDEKPFLSELAVVEPALNDPAVAAALRPYAEKGVPSAVALAVTFPSVAARANIAAHADDGKTGLLDKIRHALGGFISVRRIGNPGGQGAEAILERAEIRLNSGDLKGAVAYLDTLSPAAQKALSPWLEEARARVLVDDTTRRLSETALNRLSQMTGSPSAPLINGGVL</sequence>
<dbReference type="EMBL" id="FMTS01000005">
    <property type="protein sequence ID" value="SCW73195.1"/>
    <property type="molecule type" value="Genomic_DNA"/>
</dbReference>
<accession>A0A1G4SX83</accession>
<feature type="transmembrane region" description="Helical" evidence="6">
    <location>
        <begin position="33"/>
        <end position="55"/>
    </location>
</feature>
<evidence type="ECO:0000256" key="4">
    <source>
        <dbReference type="ARBA" id="ARBA00023136"/>
    </source>
</evidence>
<name>A0A1G4SX83_9CAUL</name>
<gene>
    <name evidence="7" type="ORF">SAMN02927928_3031</name>
</gene>
<keyword evidence="4 6" id="KW-0472">Membrane</keyword>
<dbReference type="InterPro" id="IPR019133">
    <property type="entry name" value="MIC60"/>
</dbReference>
<evidence type="ECO:0000313" key="7">
    <source>
        <dbReference type="EMBL" id="SCW73195.1"/>
    </source>
</evidence>
<evidence type="ECO:0000256" key="5">
    <source>
        <dbReference type="SAM" id="Coils"/>
    </source>
</evidence>
<evidence type="ECO:0000256" key="6">
    <source>
        <dbReference type="SAM" id="Phobius"/>
    </source>
</evidence>
<feature type="coiled-coil region" evidence="5">
    <location>
        <begin position="78"/>
        <end position="141"/>
    </location>
</feature>
<protein>
    <submittedName>
        <fullName evidence="7">Inner membrane protein</fullName>
    </submittedName>
</protein>